<protein>
    <submittedName>
        <fullName evidence="4">Putative LLM family oxidoreductase</fullName>
    </submittedName>
</protein>
<sequence length="358" mass="39118">MDDRPLELGLDTFGDISRGSDGSLQSDAQTIRNVVEQAVLADQVGLSFFGVGEHHRKDFAVTSPEIVLAAAAARTSDIHLGTAVTVLSSDDPVRVYERFATLDAVSNGRAEVILGRGSFIESFPLFGYDLADYEQLFEEKLELFSLLRDEKPVTWSGRTRAGLQDADVYPKTESGLTAWVGVGGSPESVVRAARYGYGLVLAIIGGSSARFRPYADLYRRSLQELGRPQLPISVHSPGHIAETDQQAWEEAYEGVAELNTTIGRERGWPAYNRLRFQQDVGPDGAMYIGSPETVARKIVATVQALGNARFQMKFASGSISHDRLMTSIELYGTRVMPLVHEMLADSDARVTTDVSGIR</sequence>
<keyword evidence="2" id="KW-0503">Monooxygenase</keyword>
<dbReference type="SUPFAM" id="SSF51679">
    <property type="entry name" value="Bacterial luciferase-like"/>
    <property type="match status" value="1"/>
</dbReference>
<dbReference type="InterPro" id="IPR036661">
    <property type="entry name" value="Luciferase-like_sf"/>
</dbReference>
<gene>
    <name evidence="4" type="ORF">FHS07_001808</name>
</gene>
<dbReference type="Gene3D" id="3.20.20.30">
    <property type="entry name" value="Luciferase-like domain"/>
    <property type="match status" value="1"/>
</dbReference>
<proteinExistence type="predicted"/>
<evidence type="ECO:0000313" key="4">
    <source>
        <dbReference type="EMBL" id="MBB3158112.1"/>
    </source>
</evidence>
<organism evidence="4 5">
    <name type="scientific">Microbacterium proteolyticum</name>
    <dbReference type="NCBI Taxonomy" id="1572644"/>
    <lineage>
        <taxon>Bacteria</taxon>
        <taxon>Bacillati</taxon>
        <taxon>Actinomycetota</taxon>
        <taxon>Actinomycetes</taxon>
        <taxon>Micrococcales</taxon>
        <taxon>Microbacteriaceae</taxon>
        <taxon>Microbacterium</taxon>
    </lineage>
</organism>
<dbReference type="GO" id="GO:0005829">
    <property type="term" value="C:cytosol"/>
    <property type="evidence" value="ECO:0007669"/>
    <property type="project" value="TreeGrafter"/>
</dbReference>
<dbReference type="Pfam" id="PF00296">
    <property type="entry name" value="Bac_luciferase"/>
    <property type="match status" value="1"/>
</dbReference>
<dbReference type="NCBIfam" id="TIGR03858">
    <property type="entry name" value="LLM_2I7G"/>
    <property type="match status" value="1"/>
</dbReference>
<dbReference type="GO" id="GO:0004497">
    <property type="term" value="F:monooxygenase activity"/>
    <property type="evidence" value="ECO:0007669"/>
    <property type="project" value="UniProtKB-KW"/>
</dbReference>
<dbReference type="AlphaFoldDB" id="A0A7W5GGD2"/>
<evidence type="ECO:0000256" key="1">
    <source>
        <dbReference type="ARBA" id="ARBA00023002"/>
    </source>
</evidence>
<dbReference type="Proteomes" id="UP000543579">
    <property type="component" value="Unassembled WGS sequence"/>
</dbReference>
<dbReference type="InterPro" id="IPR050766">
    <property type="entry name" value="Bact_Lucif_Oxidored"/>
</dbReference>
<dbReference type="InterPro" id="IPR011251">
    <property type="entry name" value="Luciferase-like_dom"/>
</dbReference>
<evidence type="ECO:0000259" key="3">
    <source>
        <dbReference type="Pfam" id="PF00296"/>
    </source>
</evidence>
<dbReference type="PANTHER" id="PTHR30137">
    <property type="entry name" value="LUCIFERASE-LIKE MONOOXYGENASE"/>
    <property type="match status" value="1"/>
</dbReference>
<reference evidence="4 5" key="1">
    <citation type="submission" date="2020-08" db="EMBL/GenBank/DDBJ databases">
        <title>Genomic Encyclopedia of Type Strains, Phase III (KMG-III): the genomes of soil and plant-associated and newly described type strains.</title>
        <authorList>
            <person name="Whitman W."/>
        </authorList>
    </citation>
    <scope>NUCLEOTIDE SEQUENCE [LARGE SCALE GENOMIC DNA]</scope>
    <source>
        <strain evidence="4 5">CECT 8356</strain>
    </source>
</reference>
<dbReference type="InterPro" id="IPR022290">
    <property type="entry name" value="LLM_Atu2307-like"/>
</dbReference>
<dbReference type="RefSeq" id="WP_183419576.1">
    <property type="nucleotide sequence ID" value="NZ_JACHXY010000002.1"/>
</dbReference>
<evidence type="ECO:0000313" key="5">
    <source>
        <dbReference type="Proteomes" id="UP000543579"/>
    </source>
</evidence>
<dbReference type="PANTHER" id="PTHR30137:SF8">
    <property type="entry name" value="BLR5498 PROTEIN"/>
    <property type="match status" value="1"/>
</dbReference>
<feature type="domain" description="Luciferase-like" evidence="3">
    <location>
        <begin position="22"/>
        <end position="305"/>
    </location>
</feature>
<accession>A0A7W5GGD2</accession>
<name>A0A7W5GGD2_9MICO</name>
<keyword evidence="1" id="KW-0560">Oxidoreductase</keyword>
<dbReference type="EMBL" id="JACHXY010000002">
    <property type="protein sequence ID" value="MBB3158112.1"/>
    <property type="molecule type" value="Genomic_DNA"/>
</dbReference>
<comment type="caution">
    <text evidence="4">The sequence shown here is derived from an EMBL/GenBank/DDBJ whole genome shotgun (WGS) entry which is preliminary data.</text>
</comment>
<dbReference type="GO" id="GO:0016705">
    <property type="term" value="F:oxidoreductase activity, acting on paired donors, with incorporation or reduction of molecular oxygen"/>
    <property type="evidence" value="ECO:0007669"/>
    <property type="project" value="InterPro"/>
</dbReference>
<evidence type="ECO:0000256" key="2">
    <source>
        <dbReference type="ARBA" id="ARBA00023033"/>
    </source>
</evidence>